<dbReference type="EMBL" id="JBHSXX010000001">
    <property type="protein sequence ID" value="MFC6870890.1"/>
    <property type="molecule type" value="Genomic_DNA"/>
</dbReference>
<dbReference type="Proteomes" id="UP001596337">
    <property type="component" value="Unassembled WGS sequence"/>
</dbReference>
<name>A0ABW2C8M8_9PSEU</name>
<gene>
    <name evidence="2" type="ORF">ACFQGD_27555</name>
</gene>
<proteinExistence type="predicted"/>
<reference evidence="3" key="1">
    <citation type="journal article" date="2019" name="Int. J. Syst. Evol. Microbiol.">
        <title>The Global Catalogue of Microorganisms (GCM) 10K type strain sequencing project: providing services to taxonomists for standard genome sequencing and annotation.</title>
        <authorList>
            <consortium name="The Broad Institute Genomics Platform"/>
            <consortium name="The Broad Institute Genome Sequencing Center for Infectious Disease"/>
            <person name="Wu L."/>
            <person name="Ma J."/>
        </authorList>
    </citation>
    <scope>NUCLEOTIDE SEQUENCE [LARGE SCALE GENOMIC DNA]</scope>
    <source>
        <strain evidence="3">KCTC 32255</strain>
    </source>
</reference>
<keyword evidence="3" id="KW-1185">Reference proteome</keyword>
<protein>
    <submittedName>
        <fullName evidence="2">Uncharacterized protein</fullName>
    </submittedName>
</protein>
<feature type="compositionally biased region" description="Polar residues" evidence="1">
    <location>
        <begin position="67"/>
        <end position="87"/>
    </location>
</feature>
<evidence type="ECO:0000313" key="2">
    <source>
        <dbReference type="EMBL" id="MFC6870890.1"/>
    </source>
</evidence>
<feature type="region of interest" description="Disordered" evidence="1">
    <location>
        <begin position="65"/>
        <end position="96"/>
    </location>
</feature>
<dbReference type="RefSeq" id="WP_390183574.1">
    <property type="nucleotide sequence ID" value="NZ_BAABLA010000007.1"/>
</dbReference>
<organism evidence="2 3">
    <name type="scientific">Haloechinothrix salitolerans</name>
    <dbReference type="NCBI Taxonomy" id="926830"/>
    <lineage>
        <taxon>Bacteria</taxon>
        <taxon>Bacillati</taxon>
        <taxon>Actinomycetota</taxon>
        <taxon>Actinomycetes</taxon>
        <taxon>Pseudonocardiales</taxon>
        <taxon>Pseudonocardiaceae</taxon>
        <taxon>Haloechinothrix</taxon>
    </lineage>
</organism>
<accession>A0ABW2C8M8</accession>
<evidence type="ECO:0000256" key="1">
    <source>
        <dbReference type="SAM" id="MobiDB-lite"/>
    </source>
</evidence>
<evidence type="ECO:0000313" key="3">
    <source>
        <dbReference type="Proteomes" id="UP001596337"/>
    </source>
</evidence>
<comment type="caution">
    <text evidence="2">The sequence shown here is derived from an EMBL/GenBank/DDBJ whole genome shotgun (WGS) entry which is preliminary data.</text>
</comment>
<sequence>MQRLDGIALAYLQAVNAQAELPDISFILSADPATVCARLTQRGAHNRYQHRPGSIAEELRCYDESRPTSNSWAGPSCASTQPTSPRNASPRPHSITSSNVFRTALWRHYDPYRPIRRAQRHLPHRWRQARAPHRLPSCV</sequence>